<dbReference type="EMBL" id="JBHMCF010000046">
    <property type="protein sequence ID" value="MFB9475973.1"/>
    <property type="molecule type" value="Genomic_DNA"/>
</dbReference>
<evidence type="ECO:0000259" key="1">
    <source>
        <dbReference type="SMART" id="SM00481"/>
    </source>
</evidence>
<feature type="domain" description="Polymerase/histidinol phosphatase N-terminal" evidence="1">
    <location>
        <begin position="27"/>
        <end position="91"/>
    </location>
</feature>
<dbReference type="Gene3D" id="3.20.20.140">
    <property type="entry name" value="Metal-dependent hydrolases"/>
    <property type="match status" value="1"/>
</dbReference>
<dbReference type="SUPFAM" id="SSF89550">
    <property type="entry name" value="PHP domain-like"/>
    <property type="match status" value="1"/>
</dbReference>
<evidence type="ECO:0000313" key="3">
    <source>
        <dbReference type="Proteomes" id="UP001589568"/>
    </source>
</evidence>
<dbReference type="InterPro" id="IPR003141">
    <property type="entry name" value="Pol/His_phosphatase_N"/>
</dbReference>
<dbReference type="PANTHER" id="PTHR42924:SF3">
    <property type="entry name" value="POLYMERASE_HISTIDINOL PHOSPHATASE N-TERMINAL DOMAIN-CONTAINING PROTEIN"/>
    <property type="match status" value="1"/>
</dbReference>
<organism evidence="2 3">
    <name type="scientific">Nonomuraea salmonea</name>
    <dbReference type="NCBI Taxonomy" id="46181"/>
    <lineage>
        <taxon>Bacteria</taxon>
        <taxon>Bacillati</taxon>
        <taxon>Actinomycetota</taxon>
        <taxon>Actinomycetes</taxon>
        <taxon>Streptosporangiales</taxon>
        <taxon>Streptosporangiaceae</taxon>
        <taxon>Nonomuraea</taxon>
    </lineage>
</organism>
<reference evidence="2 3" key="1">
    <citation type="submission" date="2024-09" db="EMBL/GenBank/DDBJ databases">
        <authorList>
            <person name="Sun Q."/>
            <person name="Mori K."/>
        </authorList>
    </citation>
    <scope>NUCLEOTIDE SEQUENCE [LARGE SCALE GENOMIC DNA]</scope>
    <source>
        <strain evidence="2 3">JCM 3324</strain>
    </source>
</reference>
<keyword evidence="3" id="KW-1185">Reference proteome</keyword>
<name>A0ABV5P0A0_9ACTN</name>
<dbReference type="CDD" id="cd07432">
    <property type="entry name" value="PHP_HisPPase"/>
    <property type="match status" value="1"/>
</dbReference>
<dbReference type="InterPro" id="IPR052018">
    <property type="entry name" value="PHP_domain"/>
</dbReference>
<dbReference type="Pfam" id="PF13263">
    <property type="entry name" value="PHP_C"/>
    <property type="match status" value="1"/>
</dbReference>
<accession>A0ABV5P0A0</accession>
<proteinExistence type="predicted"/>
<gene>
    <name evidence="2" type="ORF">ACFFR3_41320</name>
</gene>
<dbReference type="SMART" id="SM00481">
    <property type="entry name" value="POLIIIAc"/>
    <property type="match status" value="1"/>
</dbReference>
<dbReference type="InterPro" id="IPR016195">
    <property type="entry name" value="Pol/histidinol_Pase-like"/>
</dbReference>
<evidence type="ECO:0000313" key="2">
    <source>
        <dbReference type="EMBL" id="MFB9475973.1"/>
    </source>
</evidence>
<dbReference type="RefSeq" id="WP_379484910.1">
    <property type="nucleotide sequence ID" value="NZ_JBHMCF010000046.1"/>
</dbReference>
<comment type="caution">
    <text evidence="2">The sequence shown here is derived from an EMBL/GenBank/DDBJ whole genome shotgun (WGS) entry which is preliminary data.</text>
</comment>
<sequence>MTSGARALEPALPPCTERAVPGGWVRVDCHVHTVASGDAVTTLGQLAERVAAHRIDVVFLTDHNHLAGTADDLSRAVGCRVVPGEEIRTGSGEVLGLFLTERVPYVLPTREAIRRIRAQGGLVCAPHPYDPERSGLGGHLDELCRDGLIDAVEVFNAKIEDRHHNGAALRAARAYGLPGTVGSDAHDPDGIGAAYLEMPDFDGPRAFLEALHHARRYGEHRPHARRYAR</sequence>
<protein>
    <submittedName>
        <fullName evidence="2">PHP-associated domain-containing protein</fullName>
    </submittedName>
</protein>
<dbReference type="PANTHER" id="PTHR42924">
    <property type="entry name" value="EXONUCLEASE"/>
    <property type="match status" value="1"/>
</dbReference>
<dbReference type="Proteomes" id="UP001589568">
    <property type="component" value="Unassembled WGS sequence"/>
</dbReference>